<feature type="region of interest" description="Disordered" evidence="1">
    <location>
        <begin position="223"/>
        <end position="266"/>
    </location>
</feature>
<proteinExistence type="predicted"/>
<evidence type="ECO:0000256" key="1">
    <source>
        <dbReference type="SAM" id="MobiDB-lite"/>
    </source>
</evidence>
<feature type="compositionally biased region" description="Basic residues" evidence="1">
    <location>
        <begin position="114"/>
        <end position="127"/>
    </location>
</feature>
<feature type="region of interest" description="Disordered" evidence="1">
    <location>
        <begin position="111"/>
        <end position="162"/>
    </location>
</feature>
<feature type="compositionally biased region" description="Acidic residues" evidence="1">
    <location>
        <begin position="375"/>
        <end position="390"/>
    </location>
</feature>
<dbReference type="EMBL" id="JAFEKC020000003">
    <property type="protein sequence ID" value="KAK0515467.1"/>
    <property type="molecule type" value="Genomic_DNA"/>
</dbReference>
<dbReference type="Proteomes" id="UP001166286">
    <property type="component" value="Unassembled WGS sequence"/>
</dbReference>
<reference evidence="2" key="1">
    <citation type="submission" date="2023-03" db="EMBL/GenBank/DDBJ databases">
        <title>Complete genome of Cladonia borealis.</title>
        <authorList>
            <person name="Park H."/>
        </authorList>
    </citation>
    <scope>NUCLEOTIDE SEQUENCE</scope>
    <source>
        <strain evidence="2">ANT050790</strain>
    </source>
</reference>
<organism evidence="2 3">
    <name type="scientific">Cladonia borealis</name>
    <dbReference type="NCBI Taxonomy" id="184061"/>
    <lineage>
        <taxon>Eukaryota</taxon>
        <taxon>Fungi</taxon>
        <taxon>Dikarya</taxon>
        <taxon>Ascomycota</taxon>
        <taxon>Pezizomycotina</taxon>
        <taxon>Lecanoromycetes</taxon>
        <taxon>OSLEUM clade</taxon>
        <taxon>Lecanoromycetidae</taxon>
        <taxon>Lecanorales</taxon>
        <taxon>Lecanorineae</taxon>
        <taxon>Cladoniaceae</taxon>
        <taxon>Cladonia</taxon>
    </lineage>
</organism>
<keyword evidence="3" id="KW-1185">Reference proteome</keyword>
<feature type="compositionally biased region" description="Polar residues" evidence="1">
    <location>
        <begin position="255"/>
        <end position="266"/>
    </location>
</feature>
<sequence>MANTNRTFVMRELYEDLGIYDLPAQEQDQLNTLIAHWRVHYQTKDGRLGSDLVNYHHAKDDLNTMAQHFLDHNSNGSNYWRYDKQKVKYDKDADEIKQLLGKVFCQKNANAAKSARRMQKEKGHHKQSIIAPPPTVPDVAVPDTPQSQDQSGEMSSDEDSYSKCAKYDEHYDMLRRSNPVTVATPAALLSPPATAPVTPAEPAATKIDLSTSVPTATVAPYSTRVDSPDWQSELLPPGEINTTDDVVHQGEGANTEGNDQTPKPKANTTFMVLTRTPRRKIKTYWAEGSLSGKTLTEIFHETEALVGRVNTEEINFELKGSQTGHRYRIHAGDQKAFERMRKAFNQEAKHELKKGHCEFEIWLELIGGTEHGDEQTDNEIDEQSEGEELF</sequence>
<comment type="caution">
    <text evidence="2">The sequence shown here is derived from an EMBL/GenBank/DDBJ whole genome shotgun (WGS) entry which is preliminary data.</text>
</comment>
<evidence type="ECO:0000313" key="2">
    <source>
        <dbReference type="EMBL" id="KAK0515467.1"/>
    </source>
</evidence>
<gene>
    <name evidence="2" type="ORF">JMJ35_001501</name>
</gene>
<accession>A0AA39R5U4</accession>
<protein>
    <submittedName>
        <fullName evidence="2">Uncharacterized protein</fullName>
    </submittedName>
</protein>
<name>A0AA39R5U4_9LECA</name>
<dbReference type="AlphaFoldDB" id="A0AA39R5U4"/>
<feature type="region of interest" description="Disordered" evidence="1">
    <location>
        <begin position="368"/>
        <end position="390"/>
    </location>
</feature>
<evidence type="ECO:0000313" key="3">
    <source>
        <dbReference type="Proteomes" id="UP001166286"/>
    </source>
</evidence>